<dbReference type="GO" id="GO:0006406">
    <property type="term" value="P:mRNA export from nucleus"/>
    <property type="evidence" value="ECO:0007669"/>
    <property type="project" value="TreeGrafter"/>
</dbReference>
<dbReference type="InterPro" id="IPR051229">
    <property type="entry name" value="ALYREF_mRNA_export"/>
</dbReference>
<feature type="compositionally biased region" description="Polar residues" evidence="3">
    <location>
        <begin position="84"/>
        <end position="102"/>
    </location>
</feature>
<dbReference type="InterPro" id="IPR012677">
    <property type="entry name" value="Nucleotide-bd_a/b_plait_sf"/>
</dbReference>
<dbReference type="InterPro" id="IPR000504">
    <property type="entry name" value="RRM_dom"/>
</dbReference>
<dbReference type="Gene3D" id="3.30.70.330">
    <property type="match status" value="1"/>
</dbReference>
<dbReference type="STRING" id="703135.A0A2A9NWG4"/>
<feature type="region of interest" description="Disordered" evidence="3">
    <location>
        <begin position="1"/>
        <end position="51"/>
    </location>
</feature>
<sequence length="289" mass="30225">MASLLERLNVAPTSTSGPVRTKSNNSNRASPYNRANRVPKGDPDSPWAHDLFESHNSLSARISTKPTPPRANLNPLAQKALKEATSSSRSDPQQLSIKGASAVSQGNVVEVSGLMSGTTAEDVAAIFKRCGTIVNAKVVPGTAKDDVRIQVTFKASSAASSAVEKFHNQPADGKILSVKIVGKTFAGVTLGGRLGVDGLGLVKEEGSVDVLMEGEDSRRSKLRSDSLLNADPRAKVLLAPPGTDPSEYSQLPTGPRNHNSNGGGRRGGGRGRGGRRGRRGGGEGRMDVD</sequence>
<dbReference type="SMART" id="SM00360">
    <property type="entry name" value="RRM"/>
    <property type="match status" value="1"/>
</dbReference>
<accession>A0A2A9NWG4</accession>
<evidence type="ECO:0000256" key="3">
    <source>
        <dbReference type="SAM" id="MobiDB-lite"/>
    </source>
</evidence>
<dbReference type="AlphaFoldDB" id="A0A2A9NWG4"/>
<keyword evidence="6" id="KW-1185">Reference proteome</keyword>
<dbReference type="GO" id="GO:0003729">
    <property type="term" value="F:mRNA binding"/>
    <property type="evidence" value="ECO:0007669"/>
    <property type="project" value="TreeGrafter"/>
</dbReference>
<feature type="region of interest" description="Disordered" evidence="3">
    <location>
        <begin position="81"/>
        <end position="102"/>
    </location>
</feature>
<dbReference type="Proteomes" id="UP000242287">
    <property type="component" value="Unassembled WGS sequence"/>
</dbReference>
<evidence type="ECO:0000259" key="4">
    <source>
        <dbReference type="PROSITE" id="PS50102"/>
    </source>
</evidence>
<gene>
    <name evidence="5" type="ORF">AMATHDRAFT_57424</name>
</gene>
<feature type="region of interest" description="Disordered" evidence="3">
    <location>
        <begin position="232"/>
        <end position="289"/>
    </location>
</feature>
<feature type="compositionally biased region" description="Polar residues" evidence="3">
    <location>
        <begin position="246"/>
        <end position="260"/>
    </location>
</feature>
<dbReference type="SUPFAM" id="SSF54928">
    <property type="entry name" value="RNA-binding domain, RBD"/>
    <property type="match status" value="1"/>
</dbReference>
<dbReference type="OrthoDB" id="6159137at2759"/>
<dbReference type="PROSITE" id="PS50102">
    <property type="entry name" value="RRM"/>
    <property type="match status" value="1"/>
</dbReference>
<keyword evidence="1 2" id="KW-0694">RNA-binding</keyword>
<dbReference type="PANTHER" id="PTHR19965">
    <property type="entry name" value="RNA AND EXPORT FACTOR BINDING PROTEIN"/>
    <property type="match status" value="1"/>
</dbReference>
<evidence type="ECO:0000313" key="6">
    <source>
        <dbReference type="Proteomes" id="UP000242287"/>
    </source>
</evidence>
<evidence type="ECO:0000256" key="2">
    <source>
        <dbReference type="PROSITE-ProRule" id="PRU00176"/>
    </source>
</evidence>
<feature type="compositionally biased region" description="Basic and acidic residues" evidence="3">
    <location>
        <begin position="280"/>
        <end position="289"/>
    </location>
</feature>
<reference evidence="5 6" key="1">
    <citation type="submission" date="2014-02" db="EMBL/GenBank/DDBJ databases">
        <title>Transposable element dynamics among asymbiotic and ectomycorrhizal Amanita fungi.</title>
        <authorList>
            <consortium name="DOE Joint Genome Institute"/>
            <person name="Hess J."/>
            <person name="Skrede I."/>
            <person name="Wolfe B."/>
            <person name="LaButti K."/>
            <person name="Ohm R.A."/>
            <person name="Grigoriev I.V."/>
            <person name="Pringle A."/>
        </authorList>
    </citation>
    <scope>NUCLEOTIDE SEQUENCE [LARGE SCALE GENOMIC DNA]</scope>
    <source>
        <strain evidence="5 6">SKay4041</strain>
    </source>
</reference>
<proteinExistence type="predicted"/>
<dbReference type="InterPro" id="IPR035979">
    <property type="entry name" value="RBD_domain_sf"/>
</dbReference>
<dbReference type="PANTHER" id="PTHR19965:SF94">
    <property type="entry name" value="FI13061P-RELATED"/>
    <property type="match status" value="1"/>
</dbReference>
<dbReference type="GO" id="GO:0005634">
    <property type="term" value="C:nucleus"/>
    <property type="evidence" value="ECO:0007669"/>
    <property type="project" value="TreeGrafter"/>
</dbReference>
<evidence type="ECO:0000256" key="1">
    <source>
        <dbReference type="ARBA" id="ARBA00022884"/>
    </source>
</evidence>
<protein>
    <recommendedName>
        <fullName evidence="4">RRM domain-containing protein</fullName>
    </recommendedName>
</protein>
<feature type="domain" description="RRM" evidence="4">
    <location>
        <begin position="107"/>
        <end position="183"/>
    </location>
</feature>
<feature type="compositionally biased region" description="Basic residues" evidence="3">
    <location>
        <begin position="267"/>
        <end position="279"/>
    </location>
</feature>
<evidence type="ECO:0000313" key="5">
    <source>
        <dbReference type="EMBL" id="PFH52100.1"/>
    </source>
</evidence>
<name>A0A2A9NWG4_9AGAR</name>
<feature type="compositionally biased region" description="Polar residues" evidence="3">
    <location>
        <begin position="11"/>
        <end position="30"/>
    </location>
</feature>
<dbReference type="EMBL" id="KZ301981">
    <property type="protein sequence ID" value="PFH52100.1"/>
    <property type="molecule type" value="Genomic_DNA"/>
</dbReference>
<dbReference type="Pfam" id="PF00076">
    <property type="entry name" value="RRM_1"/>
    <property type="match status" value="1"/>
</dbReference>
<organism evidence="5 6">
    <name type="scientific">Amanita thiersii Skay4041</name>
    <dbReference type="NCBI Taxonomy" id="703135"/>
    <lineage>
        <taxon>Eukaryota</taxon>
        <taxon>Fungi</taxon>
        <taxon>Dikarya</taxon>
        <taxon>Basidiomycota</taxon>
        <taxon>Agaricomycotina</taxon>
        <taxon>Agaricomycetes</taxon>
        <taxon>Agaricomycetidae</taxon>
        <taxon>Agaricales</taxon>
        <taxon>Pluteineae</taxon>
        <taxon>Amanitaceae</taxon>
        <taxon>Amanita</taxon>
    </lineage>
</organism>